<evidence type="ECO:0000313" key="11">
    <source>
        <dbReference type="Proteomes" id="UP000799537"/>
    </source>
</evidence>
<dbReference type="PANTHER" id="PTHR16133:SF0">
    <property type="entry name" value="ZINC_IRON REGULATED TRANSPORTER-RELATED PROTEIN 102B, ISOFORM E"/>
    <property type="match status" value="1"/>
</dbReference>
<dbReference type="GO" id="GO:0006829">
    <property type="term" value="P:zinc ion transport"/>
    <property type="evidence" value="ECO:0007669"/>
    <property type="project" value="InterPro"/>
</dbReference>
<evidence type="ECO:0000256" key="9">
    <source>
        <dbReference type="SAM" id="SignalP"/>
    </source>
</evidence>
<dbReference type="Proteomes" id="UP000799537">
    <property type="component" value="Unassembled WGS sequence"/>
</dbReference>
<name>A0A6A6CI51_ZASCE</name>
<keyword evidence="5" id="KW-0333">Golgi apparatus</keyword>
<sequence length="430" mass="45158">MWLLLLLCLVMGTASFLAGILPLSLSLSPRQLRLITALGTGVLVGTSLIVIIPEGVETLYTSSGSGHGHDKRAVSLTAKMPSLQGEALPIAHGHPSGHSIVAVRSPLEYDDTDTTFRTGPDDGFYTSDDSDKLGHDGHGMPIDHDDLGQDSASDDEDDRESHDPHAWIGISLILGFILMYLIDTLPQHATTPSKPQRFQISLNQFSFNRSSSTSNENAEQPAADTFATSDTASHPQGSTGRPSSTTVGLVIHAAADGIALGASSTNSNSKLSFIIFIALMIHKAPAAFGLTSVLLKQGLSKRMARAHLIVFSLAAPIGAILTYAAVHLFGFSSASLSNNTSTEFATGVLLLFSGGTFLYVAMHTMQETGAGEHSHGEGQAMNGYAGVPMDDPYSSHAPTAPKPQGPALVDTLVTVGGMLLPLLTQFGHGH</sequence>
<evidence type="ECO:0000313" key="10">
    <source>
        <dbReference type="EMBL" id="KAF2165369.1"/>
    </source>
</evidence>
<dbReference type="OrthoDB" id="19859at2759"/>
<dbReference type="RefSeq" id="XP_033666258.1">
    <property type="nucleotide sequence ID" value="XM_033813096.1"/>
</dbReference>
<keyword evidence="4 8" id="KW-1133">Transmembrane helix</keyword>
<feature type="compositionally biased region" description="Polar residues" evidence="7">
    <location>
        <begin position="209"/>
        <end position="218"/>
    </location>
</feature>
<feature type="transmembrane region" description="Helical" evidence="8">
    <location>
        <begin position="307"/>
        <end position="332"/>
    </location>
</feature>
<gene>
    <name evidence="10" type="ORF">M409DRAFT_55781</name>
</gene>
<evidence type="ECO:0000256" key="7">
    <source>
        <dbReference type="SAM" id="MobiDB-lite"/>
    </source>
</evidence>
<feature type="transmembrane region" description="Helical" evidence="8">
    <location>
        <begin position="166"/>
        <end position="182"/>
    </location>
</feature>
<keyword evidence="3 8" id="KW-0812">Transmembrane</keyword>
<feature type="transmembrane region" description="Helical" evidence="8">
    <location>
        <begin position="34"/>
        <end position="52"/>
    </location>
</feature>
<dbReference type="EMBL" id="ML993600">
    <property type="protein sequence ID" value="KAF2165369.1"/>
    <property type="molecule type" value="Genomic_DNA"/>
</dbReference>
<dbReference type="InterPro" id="IPR045891">
    <property type="entry name" value="ZIP9"/>
</dbReference>
<keyword evidence="11" id="KW-1185">Reference proteome</keyword>
<dbReference type="GO" id="GO:0000139">
    <property type="term" value="C:Golgi membrane"/>
    <property type="evidence" value="ECO:0007669"/>
    <property type="project" value="UniProtKB-SubCell"/>
</dbReference>
<evidence type="ECO:0000256" key="3">
    <source>
        <dbReference type="ARBA" id="ARBA00022692"/>
    </source>
</evidence>
<dbReference type="GeneID" id="54566368"/>
<dbReference type="Pfam" id="PF02535">
    <property type="entry name" value="Zip"/>
    <property type="match status" value="1"/>
</dbReference>
<dbReference type="AlphaFoldDB" id="A0A6A6CI51"/>
<evidence type="ECO:0008006" key="12">
    <source>
        <dbReference type="Google" id="ProtNLM"/>
    </source>
</evidence>
<feature type="transmembrane region" description="Helical" evidence="8">
    <location>
        <begin position="273"/>
        <end position="295"/>
    </location>
</feature>
<dbReference type="GO" id="GO:0046873">
    <property type="term" value="F:metal ion transmembrane transporter activity"/>
    <property type="evidence" value="ECO:0007669"/>
    <property type="project" value="InterPro"/>
</dbReference>
<evidence type="ECO:0000256" key="6">
    <source>
        <dbReference type="ARBA" id="ARBA00023136"/>
    </source>
</evidence>
<feature type="compositionally biased region" description="Low complexity" evidence="7">
    <location>
        <begin position="222"/>
        <end position="233"/>
    </location>
</feature>
<dbReference type="PANTHER" id="PTHR16133">
    <property type="entry name" value="SOLUTE CARRIER FAMILY 39 ZINC TRANSPORTER , MEMBER 9-RELATED"/>
    <property type="match status" value="1"/>
</dbReference>
<reference evidence="10" key="1">
    <citation type="journal article" date="2020" name="Stud. Mycol.">
        <title>101 Dothideomycetes genomes: a test case for predicting lifestyles and emergence of pathogens.</title>
        <authorList>
            <person name="Haridas S."/>
            <person name="Albert R."/>
            <person name="Binder M."/>
            <person name="Bloem J."/>
            <person name="Labutti K."/>
            <person name="Salamov A."/>
            <person name="Andreopoulos B."/>
            <person name="Baker S."/>
            <person name="Barry K."/>
            <person name="Bills G."/>
            <person name="Bluhm B."/>
            <person name="Cannon C."/>
            <person name="Castanera R."/>
            <person name="Culley D."/>
            <person name="Daum C."/>
            <person name="Ezra D."/>
            <person name="Gonzalez J."/>
            <person name="Henrissat B."/>
            <person name="Kuo A."/>
            <person name="Liang C."/>
            <person name="Lipzen A."/>
            <person name="Lutzoni F."/>
            <person name="Magnuson J."/>
            <person name="Mondo S."/>
            <person name="Nolan M."/>
            <person name="Ohm R."/>
            <person name="Pangilinan J."/>
            <person name="Park H.-J."/>
            <person name="Ramirez L."/>
            <person name="Alfaro M."/>
            <person name="Sun H."/>
            <person name="Tritt A."/>
            <person name="Yoshinaga Y."/>
            <person name="Zwiers L.-H."/>
            <person name="Turgeon B."/>
            <person name="Goodwin S."/>
            <person name="Spatafora J."/>
            <person name="Crous P."/>
            <person name="Grigoriev I."/>
        </authorList>
    </citation>
    <scope>NUCLEOTIDE SEQUENCE</scope>
    <source>
        <strain evidence="10">ATCC 36951</strain>
    </source>
</reference>
<feature type="chain" id="PRO_5025685338" description="Zinc/iron permease" evidence="9">
    <location>
        <begin position="16"/>
        <end position="430"/>
    </location>
</feature>
<evidence type="ECO:0000256" key="1">
    <source>
        <dbReference type="ARBA" id="ARBA00004127"/>
    </source>
</evidence>
<feature type="transmembrane region" description="Helical" evidence="8">
    <location>
        <begin position="344"/>
        <end position="362"/>
    </location>
</feature>
<feature type="compositionally biased region" description="Polar residues" evidence="7">
    <location>
        <begin position="234"/>
        <end position="244"/>
    </location>
</feature>
<feature type="compositionally biased region" description="Basic and acidic residues" evidence="7">
    <location>
        <begin position="129"/>
        <end position="147"/>
    </location>
</feature>
<evidence type="ECO:0000256" key="2">
    <source>
        <dbReference type="ARBA" id="ARBA00004394"/>
    </source>
</evidence>
<evidence type="ECO:0000256" key="5">
    <source>
        <dbReference type="ARBA" id="ARBA00023034"/>
    </source>
</evidence>
<comment type="subcellular location">
    <subcellularLocation>
        <location evidence="1">Endomembrane system</location>
        <topology evidence="1">Multi-pass membrane protein</topology>
    </subcellularLocation>
    <subcellularLocation>
        <location evidence="2">Golgi apparatus membrane</location>
    </subcellularLocation>
</comment>
<feature type="region of interest" description="Disordered" evidence="7">
    <location>
        <begin position="111"/>
        <end position="162"/>
    </location>
</feature>
<keyword evidence="6 8" id="KW-0472">Membrane</keyword>
<feature type="region of interest" description="Disordered" evidence="7">
    <location>
        <begin position="209"/>
        <end position="244"/>
    </location>
</feature>
<proteinExistence type="predicted"/>
<keyword evidence="9" id="KW-0732">Signal</keyword>
<dbReference type="InterPro" id="IPR003689">
    <property type="entry name" value="ZIP"/>
</dbReference>
<organism evidence="10 11">
    <name type="scientific">Zasmidium cellare ATCC 36951</name>
    <dbReference type="NCBI Taxonomy" id="1080233"/>
    <lineage>
        <taxon>Eukaryota</taxon>
        <taxon>Fungi</taxon>
        <taxon>Dikarya</taxon>
        <taxon>Ascomycota</taxon>
        <taxon>Pezizomycotina</taxon>
        <taxon>Dothideomycetes</taxon>
        <taxon>Dothideomycetidae</taxon>
        <taxon>Mycosphaerellales</taxon>
        <taxon>Mycosphaerellaceae</taxon>
        <taxon>Zasmidium</taxon>
    </lineage>
</organism>
<evidence type="ECO:0000256" key="4">
    <source>
        <dbReference type="ARBA" id="ARBA00022989"/>
    </source>
</evidence>
<protein>
    <recommendedName>
        <fullName evidence="12">Zinc/iron permease</fullName>
    </recommendedName>
</protein>
<accession>A0A6A6CI51</accession>
<evidence type="ECO:0000256" key="8">
    <source>
        <dbReference type="SAM" id="Phobius"/>
    </source>
</evidence>
<feature type="signal peptide" evidence="9">
    <location>
        <begin position="1"/>
        <end position="15"/>
    </location>
</feature>